<gene>
    <name evidence="2" type="ORF">VITISV_017095</name>
</gene>
<name>A5ACQ5_VITVI</name>
<feature type="compositionally biased region" description="Basic and acidic residues" evidence="1">
    <location>
        <begin position="10"/>
        <end position="34"/>
    </location>
</feature>
<protein>
    <submittedName>
        <fullName evidence="2">Uncharacterized protein</fullName>
    </submittedName>
</protein>
<feature type="region of interest" description="Disordered" evidence="1">
    <location>
        <begin position="1"/>
        <end position="64"/>
    </location>
</feature>
<organism evidence="2">
    <name type="scientific">Vitis vinifera</name>
    <name type="common">Grape</name>
    <dbReference type="NCBI Taxonomy" id="29760"/>
    <lineage>
        <taxon>Eukaryota</taxon>
        <taxon>Viridiplantae</taxon>
        <taxon>Streptophyta</taxon>
        <taxon>Embryophyta</taxon>
        <taxon>Tracheophyta</taxon>
        <taxon>Spermatophyta</taxon>
        <taxon>Magnoliopsida</taxon>
        <taxon>eudicotyledons</taxon>
        <taxon>Gunneridae</taxon>
        <taxon>Pentapetalae</taxon>
        <taxon>rosids</taxon>
        <taxon>Vitales</taxon>
        <taxon>Vitaceae</taxon>
        <taxon>Viteae</taxon>
        <taxon>Vitis</taxon>
    </lineage>
</organism>
<dbReference type="AlphaFoldDB" id="A5ACQ5"/>
<proteinExistence type="predicted"/>
<evidence type="ECO:0000256" key="1">
    <source>
        <dbReference type="SAM" id="MobiDB-lite"/>
    </source>
</evidence>
<sequence length="334" mass="37399">MRNQPRFLKLQKEADQKVAAEGVRQERWLQEGKGRQKGGCKRSSVEESGGSRIPDVIHPDGNGGSRMDFLPGWKSYPDGFSTRMEILPGWHFYPDGNELDEKKQVTGTPFLYEESEPSDQKLQETFFFVINFVDYSLNQGAPAGHELAKTPIGHESLCHLGWILEATGRHTHSLTQACGNQASFTTPIFLSFILHPTPSLTWSLTGACHPSFLRIPVKTTHPSPPCPYHPYPSFTLPITTFYPHPDAHRSRNPPAAITPRRPSLSEFPRRHYTRTPIAPGILPPPLHPDAHRSRNYPAAITSGRPSRPEFSRRHYIRTSLASEIPPAAIPSGRP</sequence>
<evidence type="ECO:0000313" key="2">
    <source>
        <dbReference type="EMBL" id="CAN66586.1"/>
    </source>
</evidence>
<feature type="region of interest" description="Disordered" evidence="1">
    <location>
        <begin position="247"/>
        <end position="334"/>
    </location>
</feature>
<dbReference type="EMBL" id="AM423324">
    <property type="protein sequence ID" value="CAN66586.1"/>
    <property type="molecule type" value="Genomic_DNA"/>
</dbReference>
<reference evidence="2" key="1">
    <citation type="journal article" date="2007" name="PLoS ONE">
        <title>The first genome sequence of an elite grapevine cultivar (Pinot noir Vitis vinifera L.): coping with a highly heterozygous genome.</title>
        <authorList>
            <person name="Velasco R."/>
            <person name="Zharkikh A."/>
            <person name="Troggio M."/>
            <person name="Cartwright D.A."/>
            <person name="Cestaro A."/>
            <person name="Pruss D."/>
            <person name="Pindo M."/>
            <person name="FitzGerald L.M."/>
            <person name="Vezzulli S."/>
            <person name="Reid J."/>
            <person name="Malacarne G."/>
            <person name="Iliev D."/>
            <person name="Coppola G."/>
            <person name="Wardell B."/>
            <person name="Micheletti D."/>
            <person name="Macalma T."/>
            <person name="Facci M."/>
            <person name="Mitchell J.T."/>
            <person name="Perazzolli M."/>
            <person name="Eldredge G."/>
            <person name="Gatto P."/>
            <person name="Oyzerski R."/>
            <person name="Moretto M."/>
            <person name="Gutin N."/>
            <person name="Stefanini M."/>
            <person name="Chen Y."/>
            <person name="Segala C."/>
            <person name="Davenport C."/>
            <person name="Dematte L."/>
            <person name="Mraz A."/>
            <person name="Battilana J."/>
            <person name="Stormo K."/>
            <person name="Costa F."/>
            <person name="Tao Q."/>
            <person name="Si-Ammour A."/>
            <person name="Harkins T."/>
            <person name="Lackey A."/>
            <person name="Perbost C."/>
            <person name="Taillon B."/>
            <person name="Stella A."/>
            <person name="Solovyev V."/>
            <person name="Fawcett J.A."/>
            <person name="Sterck L."/>
            <person name="Vandepoele K."/>
            <person name="Grando S.M."/>
            <person name="Toppo S."/>
            <person name="Moser C."/>
            <person name="Lanchbury J."/>
            <person name="Bogden R."/>
            <person name="Skolnick M."/>
            <person name="Sgaramella V."/>
            <person name="Bhatnagar S.K."/>
            <person name="Fontana P."/>
            <person name="Gutin A."/>
            <person name="Van de Peer Y."/>
            <person name="Salamini F."/>
            <person name="Viola R."/>
        </authorList>
    </citation>
    <scope>NUCLEOTIDE SEQUENCE</scope>
</reference>
<accession>A5ACQ5</accession>